<evidence type="ECO:0000313" key="3">
    <source>
        <dbReference type="Proteomes" id="UP000001953"/>
    </source>
</evidence>
<feature type="compositionally biased region" description="Basic residues" evidence="1">
    <location>
        <begin position="28"/>
        <end position="37"/>
    </location>
</feature>
<dbReference type="GO" id="GO:0006355">
    <property type="term" value="P:regulation of DNA-templated transcription"/>
    <property type="evidence" value="ECO:0007669"/>
    <property type="project" value="InterPro"/>
</dbReference>
<dbReference type="Gene3D" id="1.10.1220.10">
    <property type="entry name" value="Met repressor-like"/>
    <property type="match status" value="1"/>
</dbReference>
<dbReference type="RefSeq" id="WP_011509165.1">
    <property type="nucleotide sequence ID" value="NC_007964.1"/>
</dbReference>
<dbReference type="EMBL" id="CP000319">
    <property type="protein sequence ID" value="ABE61461.1"/>
    <property type="molecule type" value="Genomic_DNA"/>
</dbReference>
<feature type="region of interest" description="Disordered" evidence="1">
    <location>
        <begin position="27"/>
        <end position="89"/>
    </location>
</feature>
<dbReference type="HOGENOM" id="CLU_1641939_0_0_5"/>
<keyword evidence="3" id="KW-1185">Reference proteome</keyword>
<dbReference type="eggNOG" id="ENOG502ZW1A">
    <property type="taxonomic scope" value="Bacteria"/>
</dbReference>
<dbReference type="STRING" id="323097.Nham_0571"/>
<sequence>MKKPVRRPTAEEIAAFEETGRAIARDRKFAKKAARKSVKAESRTPVNTQTHEHGNTEIRDRVNAESSFSAKADSREHGNPFSQKHDNTDAQVVVDTEVRHSVNTETRISVPIVRLTIDLPEAVHTRFKTACAMTKRKMVDEVRDFIERRVAELEGEAGRRL</sequence>
<dbReference type="SUPFAM" id="SSF47598">
    <property type="entry name" value="Ribbon-helix-helix"/>
    <property type="match status" value="1"/>
</dbReference>
<protein>
    <submittedName>
        <fullName evidence="2">Uncharacterized protein</fullName>
    </submittedName>
</protein>
<organism evidence="2 3">
    <name type="scientific">Nitrobacter hamburgensis (strain DSM 10229 / NCIMB 13809 / X14)</name>
    <dbReference type="NCBI Taxonomy" id="323097"/>
    <lineage>
        <taxon>Bacteria</taxon>
        <taxon>Pseudomonadati</taxon>
        <taxon>Pseudomonadota</taxon>
        <taxon>Alphaproteobacteria</taxon>
        <taxon>Hyphomicrobiales</taxon>
        <taxon>Nitrobacteraceae</taxon>
        <taxon>Nitrobacter</taxon>
    </lineage>
</organism>
<reference evidence="2 3" key="1">
    <citation type="submission" date="2006-03" db="EMBL/GenBank/DDBJ databases">
        <title>Complete sequence of chromosome of Nitrobacter hamburgensis X14.</title>
        <authorList>
            <consortium name="US DOE Joint Genome Institute"/>
            <person name="Copeland A."/>
            <person name="Lucas S."/>
            <person name="Lapidus A."/>
            <person name="Barry K."/>
            <person name="Detter J.C."/>
            <person name="Glavina del Rio T."/>
            <person name="Hammon N."/>
            <person name="Israni S."/>
            <person name="Dalin E."/>
            <person name="Tice H."/>
            <person name="Pitluck S."/>
            <person name="Chain P."/>
            <person name="Malfatti S."/>
            <person name="Shin M."/>
            <person name="Vergez L."/>
            <person name="Schmutz J."/>
            <person name="Larimer F."/>
            <person name="Land M."/>
            <person name="Hauser L."/>
            <person name="Kyrpides N."/>
            <person name="Ivanova N."/>
            <person name="Ward B."/>
            <person name="Arp D."/>
            <person name="Klotz M."/>
            <person name="Stein L."/>
            <person name="O'Mullan G."/>
            <person name="Starkenburg S."/>
            <person name="Sayavedra L."/>
            <person name="Poret-Peterson A.T."/>
            <person name="Gentry M.E."/>
            <person name="Bruce D."/>
            <person name="Richardson P."/>
        </authorList>
    </citation>
    <scope>NUCLEOTIDE SEQUENCE [LARGE SCALE GENOMIC DNA]</scope>
    <source>
        <strain evidence="3">DSM 10229 / NCIMB 13809 / X14</strain>
    </source>
</reference>
<evidence type="ECO:0000256" key="1">
    <source>
        <dbReference type="SAM" id="MobiDB-lite"/>
    </source>
</evidence>
<gene>
    <name evidence="2" type="ordered locus">Nham_0571</name>
</gene>
<dbReference type="AlphaFoldDB" id="Q1QQN6"/>
<dbReference type="InterPro" id="IPR013321">
    <property type="entry name" value="Arc_rbn_hlx_hlx"/>
</dbReference>
<dbReference type="KEGG" id="nha:Nham_0571"/>
<evidence type="ECO:0000313" key="2">
    <source>
        <dbReference type="EMBL" id="ABE61461.1"/>
    </source>
</evidence>
<name>Q1QQN6_NITHX</name>
<dbReference type="InterPro" id="IPR010985">
    <property type="entry name" value="Ribbon_hlx_hlx"/>
</dbReference>
<feature type="compositionally biased region" description="Basic and acidic residues" evidence="1">
    <location>
        <begin position="72"/>
        <end position="88"/>
    </location>
</feature>
<dbReference type="Proteomes" id="UP000001953">
    <property type="component" value="Chromosome"/>
</dbReference>
<accession>Q1QQN6</accession>
<proteinExistence type="predicted"/>
<feature type="compositionally biased region" description="Basic and acidic residues" evidence="1">
    <location>
        <begin position="50"/>
        <end position="63"/>
    </location>
</feature>